<organism evidence="1 2">
    <name type="scientific">Smallanthus sonchifolius</name>
    <dbReference type="NCBI Taxonomy" id="185202"/>
    <lineage>
        <taxon>Eukaryota</taxon>
        <taxon>Viridiplantae</taxon>
        <taxon>Streptophyta</taxon>
        <taxon>Embryophyta</taxon>
        <taxon>Tracheophyta</taxon>
        <taxon>Spermatophyta</taxon>
        <taxon>Magnoliopsida</taxon>
        <taxon>eudicotyledons</taxon>
        <taxon>Gunneridae</taxon>
        <taxon>Pentapetalae</taxon>
        <taxon>asterids</taxon>
        <taxon>campanulids</taxon>
        <taxon>Asterales</taxon>
        <taxon>Asteraceae</taxon>
        <taxon>Asteroideae</taxon>
        <taxon>Heliantheae alliance</taxon>
        <taxon>Millerieae</taxon>
        <taxon>Smallanthus</taxon>
    </lineage>
</organism>
<evidence type="ECO:0000313" key="1">
    <source>
        <dbReference type="EMBL" id="KAI3777075.1"/>
    </source>
</evidence>
<evidence type="ECO:0000313" key="2">
    <source>
        <dbReference type="Proteomes" id="UP001056120"/>
    </source>
</evidence>
<sequence>MSVVTMAQQSYATVISSQFVMPYAVNVTVDKYSSGYLVIRDEYRNTLFTIRSCDTNFHTQRLLQDAYGSSIAMLRAKIRTAHARWNVFRVHGEANSDMIFSAARNQMHPSQSPESFMVRIYPHVDNAFVVAIIVIVDAMKTPGTTAVVAGNFVQGAVWGATHSFG</sequence>
<reference evidence="2" key="1">
    <citation type="journal article" date="2022" name="Mol. Ecol. Resour.">
        <title>The genomes of chicory, endive, great burdock and yacon provide insights into Asteraceae palaeo-polyploidization history and plant inulin production.</title>
        <authorList>
            <person name="Fan W."/>
            <person name="Wang S."/>
            <person name="Wang H."/>
            <person name="Wang A."/>
            <person name="Jiang F."/>
            <person name="Liu H."/>
            <person name="Zhao H."/>
            <person name="Xu D."/>
            <person name="Zhang Y."/>
        </authorList>
    </citation>
    <scope>NUCLEOTIDE SEQUENCE [LARGE SCALE GENOMIC DNA]</scope>
    <source>
        <strain evidence="2">cv. Yunnan</strain>
    </source>
</reference>
<dbReference type="EMBL" id="CM042032">
    <property type="protein sequence ID" value="KAI3777075.1"/>
    <property type="molecule type" value="Genomic_DNA"/>
</dbReference>
<keyword evidence="2" id="KW-1185">Reference proteome</keyword>
<proteinExistence type="predicted"/>
<dbReference type="Proteomes" id="UP001056120">
    <property type="component" value="Linkage Group LG15"/>
</dbReference>
<gene>
    <name evidence="1" type="ORF">L1987_46869</name>
</gene>
<accession>A0ACB9G119</accession>
<protein>
    <submittedName>
        <fullName evidence="1">Uncharacterized protein</fullName>
    </submittedName>
</protein>
<name>A0ACB9G119_9ASTR</name>
<comment type="caution">
    <text evidence="1">The sequence shown here is derived from an EMBL/GenBank/DDBJ whole genome shotgun (WGS) entry which is preliminary data.</text>
</comment>
<reference evidence="1 2" key="2">
    <citation type="journal article" date="2022" name="Mol. Ecol. Resour.">
        <title>The genomes of chicory, endive, great burdock and yacon provide insights into Asteraceae paleo-polyploidization history and plant inulin production.</title>
        <authorList>
            <person name="Fan W."/>
            <person name="Wang S."/>
            <person name="Wang H."/>
            <person name="Wang A."/>
            <person name="Jiang F."/>
            <person name="Liu H."/>
            <person name="Zhao H."/>
            <person name="Xu D."/>
            <person name="Zhang Y."/>
        </authorList>
    </citation>
    <scope>NUCLEOTIDE SEQUENCE [LARGE SCALE GENOMIC DNA]</scope>
    <source>
        <strain evidence="2">cv. Yunnan</strain>
        <tissue evidence="1">Leaves</tissue>
    </source>
</reference>